<protein>
    <submittedName>
        <fullName evidence="1">Uncharacterized protein</fullName>
    </submittedName>
</protein>
<proteinExistence type="predicted"/>
<dbReference type="EMBL" id="CAJOBC010089107">
    <property type="protein sequence ID" value="CAF4376955.1"/>
    <property type="molecule type" value="Genomic_DNA"/>
</dbReference>
<evidence type="ECO:0000313" key="2">
    <source>
        <dbReference type="EMBL" id="CAF4376955.1"/>
    </source>
</evidence>
<evidence type="ECO:0000313" key="3">
    <source>
        <dbReference type="Proteomes" id="UP000663829"/>
    </source>
</evidence>
<accession>A0A815UB46</accession>
<comment type="caution">
    <text evidence="1">The sequence shown here is derived from an EMBL/GenBank/DDBJ whole genome shotgun (WGS) entry which is preliminary data.</text>
</comment>
<evidence type="ECO:0000313" key="1">
    <source>
        <dbReference type="EMBL" id="CAF1517111.1"/>
    </source>
</evidence>
<gene>
    <name evidence="1" type="ORF">GPM918_LOCUS37381</name>
    <name evidence="2" type="ORF">SRO942_LOCUS38145</name>
</gene>
<organism evidence="1 3">
    <name type="scientific">Didymodactylos carnosus</name>
    <dbReference type="NCBI Taxonomy" id="1234261"/>
    <lineage>
        <taxon>Eukaryota</taxon>
        <taxon>Metazoa</taxon>
        <taxon>Spiralia</taxon>
        <taxon>Gnathifera</taxon>
        <taxon>Rotifera</taxon>
        <taxon>Eurotatoria</taxon>
        <taxon>Bdelloidea</taxon>
        <taxon>Philodinida</taxon>
        <taxon>Philodinidae</taxon>
        <taxon>Didymodactylos</taxon>
    </lineage>
</organism>
<dbReference type="Proteomes" id="UP000681722">
    <property type="component" value="Unassembled WGS sequence"/>
</dbReference>
<feature type="non-terminal residue" evidence="1">
    <location>
        <position position="26"/>
    </location>
</feature>
<name>A0A815UB46_9BILA</name>
<dbReference type="EMBL" id="CAJNOQ010023561">
    <property type="protein sequence ID" value="CAF1517111.1"/>
    <property type="molecule type" value="Genomic_DNA"/>
</dbReference>
<dbReference type="AlphaFoldDB" id="A0A815UB46"/>
<dbReference type="Proteomes" id="UP000663829">
    <property type="component" value="Unassembled WGS sequence"/>
</dbReference>
<sequence>MEAGNARPVMKSWNKHVLMWTCDYCT</sequence>
<reference evidence="1" key="1">
    <citation type="submission" date="2021-02" db="EMBL/GenBank/DDBJ databases">
        <authorList>
            <person name="Nowell W R."/>
        </authorList>
    </citation>
    <scope>NUCLEOTIDE SEQUENCE</scope>
</reference>
<keyword evidence="3" id="KW-1185">Reference proteome</keyword>